<dbReference type="InParanoid" id="D8TD71"/>
<dbReference type="KEGG" id="smo:SELMODRAFT_431608"/>
<accession>D8TD71</accession>
<dbReference type="OMA" id="FEQSHYQ"/>
<protein>
    <submittedName>
        <fullName evidence="3">Uncharacterized protein</fullName>
    </submittedName>
</protein>
<feature type="coiled-coil region" evidence="1">
    <location>
        <begin position="204"/>
        <end position="259"/>
    </location>
</feature>
<dbReference type="HOGENOM" id="CLU_595029_0_0_1"/>
<organism evidence="4">
    <name type="scientific">Selaginella moellendorffii</name>
    <name type="common">Spikemoss</name>
    <dbReference type="NCBI Taxonomy" id="88036"/>
    <lineage>
        <taxon>Eukaryota</taxon>
        <taxon>Viridiplantae</taxon>
        <taxon>Streptophyta</taxon>
        <taxon>Embryophyta</taxon>
        <taxon>Tracheophyta</taxon>
        <taxon>Lycopodiopsida</taxon>
        <taxon>Selaginellales</taxon>
        <taxon>Selaginellaceae</taxon>
        <taxon>Selaginella</taxon>
    </lineage>
</organism>
<evidence type="ECO:0000313" key="3">
    <source>
        <dbReference type="EMBL" id="EFJ05388.1"/>
    </source>
</evidence>
<sequence length="465" mass="52970">MLPTLEMKPPARRGSISKISQKTLEERLDFTRKPVHSFHEALLRLLPPTARQKTPRLIRSAPSSEVKSLGQRECHCDQRSHKRRAGSDDKVVRCICADEEGSGEDRKPSSCAANFRSSAVYCEVKLAELLKERESEPGIPDVHRTAVCWEIFNEICKLSMPFSRVLSHIKDELQHAIFSHYVVPPGTTPTFEQSHYQLPYFEIVNRLQGKNKELEEQHQKWREELQARQADILRIEEHIQVLRDQIKAAEAVSNDLQTKLNTTISLLEAAKSKVKILHGKSRVLKKDLKKARVLVLEAREIAYEKDVEKQKHEKLRAQYSQLVHELQHTQSFLESARVEASDSVPKTVYCAAKVEMLELEGKLSETQAEIDEIANKVNQMTPRPQWGQLSGKTTTWRATTAEQVSAICRENALLSDQLSCLELEWTAAQVALSELTLKLGPVDAEKPEKKKDKKGGKKDKKKKKK</sequence>
<evidence type="ECO:0000256" key="1">
    <source>
        <dbReference type="SAM" id="Coils"/>
    </source>
</evidence>
<feature type="compositionally biased region" description="Basic residues" evidence="2">
    <location>
        <begin position="451"/>
        <end position="465"/>
    </location>
</feature>
<reference evidence="3 4" key="1">
    <citation type="journal article" date="2011" name="Science">
        <title>The Selaginella genome identifies genetic changes associated with the evolution of vascular plants.</title>
        <authorList>
            <person name="Banks J.A."/>
            <person name="Nishiyama T."/>
            <person name="Hasebe M."/>
            <person name="Bowman J.L."/>
            <person name="Gribskov M."/>
            <person name="dePamphilis C."/>
            <person name="Albert V.A."/>
            <person name="Aono N."/>
            <person name="Aoyama T."/>
            <person name="Ambrose B.A."/>
            <person name="Ashton N.W."/>
            <person name="Axtell M.J."/>
            <person name="Barker E."/>
            <person name="Barker M.S."/>
            <person name="Bennetzen J.L."/>
            <person name="Bonawitz N.D."/>
            <person name="Chapple C."/>
            <person name="Cheng C."/>
            <person name="Correa L.G."/>
            <person name="Dacre M."/>
            <person name="DeBarry J."/>
            <person name="Dreyer I."/>
            <person name="Elias M."/>
            <person name="Engstrom E.M."/>
            <person name="Estelle M."/>
            <person name="Feng L."/>
            <person name="Finet C."/>
            <person name="Floyd S.K."/>
            <person name="Frommer W.B."/>
            <person name="Fujita T."/>
            <person name="Gramzow L."/>
            <person name="Gutensohn M."/>
            <person name="Harholt J."/>
            <person name="Hattori M."/>
            <person name="Heyl A."/>
            <person name="Hirai T."/>
            <person name="Hiwatashi Y."/>
            <person name="Ishikawa M."/>
            <person name="Iwata M."/>
            <person name="Karol K.G."/>
            <person name="Koehler B."/>
            <person name="Kolukisaoglu U."/>
            <person name="Kubo M."/>
            <person name="Kurata T."/>
            <person name="Lalonde S."/>
            <person name="Li K."/>
            <person name="Li Y."/>
            <person name="Litt A."/>
            <person name="Lyons E."/>
            <person name="Manning G."/>
            <person name="Maruyama T."/>
            <person name="Michael T.P."/>
            <person name="Mikami K."/>
            <person name="Miyazaki S."/>
            <person name="Morinaga S."/>
            <person name="Murata T."/>
            <person name="Mueller-Roeber B."/>
            <person name="Nelson D.R."/>
            <person name="Obara M."/>
            <person name="Oguri Y."/>
            <person name="Olmstead R.G."/>
            <person name="Onodera N."/>
            <person name="Petersen B.L."/>
            <person name="Pils B."/>
            <person name="Prigge M."/>
            <person name="Rensing S.A."/>
            <person name="Riano-Pachon D.M."/>
            <person name="Roberts A.W."/>
            <person name="Sato Y."/>
            <person name="Scheller H.V."/>
            <person name="Schulz B."/>
            <person name="Schulz C."/>
            <person name="Shakirov E.V."/>
            <person name="Shibagaki N."/>
            <person name="Shinohara N."/>
            <person name="Shippen D.E."/>
            <person name="Soerensen I."/>
            <person name="Sotooka R."/>
            <person name="Sugimoto N."/>
            <person name="Sugita M."/>
            <person name="Sumikawa N."/>
            <person name="Tanurdzic M."/>
            <person name="Theissen G."/>
            <person name="Ulvskov P."/>
            <person name="Wakazuki S."/>
            <person name="Weng J.K."/>
            <person name="Willats W.W."/>
            <person name="Wipf D."/>
            <person name="Wolf P.G."/>
            <person name="Yang L."/>
            <person name="Zimmer A.D."/>
            <person name="Zhu Q."/>
            <person name="Mitros T."/>
            <person name="Hellsten U."/>
            <person name="Loque D."/>
            <person name="Otillar R."/>
            <person name="Salamov A."/>
            <person name="Schmutz J."/>
            <person name="Shapiro H."/>
            <person name="Lindquist E."/>
            <person name="Lucas S."/>
            <person name="Rokhsar D."/>
            <person name="Grigoriev I.V."/>
        </authorList>
    </citation>
    <scope>NUCLEOTIDE SEQUENCE [LARGE SCALE GENOMIC DNA]</scope>
</reference>
<dbReference type="Proteomes" id="UP000001514">
    <property type="component" value="Unassembled WGS sequence"/>
</dbReference>
<name>D8TD71_SELML</name>
<keyword evidence="1" id="KW-0175">Coiled coil</keyword>
<keyword evidence="4" id="KW-1185">Reference proteome</keyword>
<dbReference type="EMBL" id="GL377727">
    <property type="protein sequence ID" value="EFJ05388.1"/>
    <property type="molecule type" value="Genomic_DNA"/>
</dbReference>
<dbReference type="eggNOG" id="ENOG502R8MQ">
    <property type="taxonomic scope" value="Eukaryota"/>
</dbReference>
<gene>
    <name evidence="3" type="ORF">SELMODRAFT_431608</name>
</gene>
<proteinExistence type="predicted"/>
<feature type="region of interest" description="Disordered" evidence="2">
    <location>
        <begin position="441"/>
        <end position="465"/>
    </location>
</feature>
<evidence type="ECO:0000313" key="4">
    <source>
        <dbReference type="Proteomes" id="UP000001514"/>
    </source>
</evidence>
<evidence type="ECO:0000256" key="2">
    <source>
        <dbReference type="SAM" id="MobiDB-lite"/>
    </source>
</evidence>
<dbReference type="Gramene" id="EFJ05388">
    <property type="protein sequence ID" value="EFJ05388"/>
    <property type="gene ID" value="SELMODRAFT_431608"/>
</dbReference>
<feature type="region of interest" description="Disordered" evidence="2">
    <location>
        <begin position="1"/>
        <end position="20"/>
    </location>
</feature>
<dbReference type="AlphaFoldDB" id="D8TD71"/>